<evidence type="ECO:0000313" key="4">
    <source>
        <dbReference type="Proteomes" id="UP000193942"/>
    </source>
</evidence>
<comment type="caution">
    <text evidence="3">The sequence shown here is derived from an EMBL/GenBank/DDBJ whole genome shotgun (WGS) entry which is preliminary data.</text>
</comment>
<dbReference type="NCBIfam" id="TIGR03361">
    <property type="entry name" value="VI_Rhs_Vgr"/>
    <property type="match status" value="1"/>
</dbReference>
<dbReference type="InterPro" id="IPR006533">
    <property type="entry name" value="T6SS_Vgr_RhsGE"/>
</dbReference>
<dbReference type="RefSeq" id="WP_085453290.1">
    <property type="nucleotide sequence ID" value="NZ_ADIZ01000046.1"/>
</dbReference>
<dbReference type="Gene3D" id="3.55.50.10">
    <property type="entry name" value="Baseplate protein-like domains"/>
    <property type="match status" value="1"/>
</dbReference>
<dbReference type="SUPFAM" id="SSF69349">
    <property type="entry name" value="Phage fibre proteins"/>
    <property type="match status" value="1"/>
</dbReference>
<dbReference type="Pfam" id="PF05954">
    <property type="entry name" value="Phage_GPD"/>
    <property type="match status" value="1"/>
</dbReference>
<dbReference type="Proteomes" id="UP000193942">
    <property type="component" value="Unassembled WGS sequence"/>
</dbReference>
<dbReference type="Gene3D" id="2.30.110.50">
    <property type="match status" value="1"/>
</dbReference>
<dbReference type="AlphaFoldDB" id="A0A1X3IT45"/>
<protein>
    <submittedName>
        <fullName evidence="3">Rhs element Vgr protein</fullName>
    </submittedName>
</protein>
<comment type="similarity">
    <text evidence="1">Belongs to the VgrG protein family.</text>
</comment>
<dbReference type="InterPro" id="IPR006531">
    <property type="entry name" value="Gp5/Vgr_OB"/>
</dbReference>
<gene>
    <name evidence="3" type="ORF">ECXG_04182</name>
</gene>
<sequence length="680" mass="75951">MTKIFSKPIFESINKSFNTYSPVSDDYYKHQDKHFIRLHGCGLSLFPLEIQGGESISEVYTYEIKCLSKDNYHSLDKLHGTRLSCEIAEQYNSWPSRFIHGVVTKVIYNCDNSMQHTCIIVLQPEITELATGKRTRVWTNIKPSDIVKTILNDCSFESPEVALYKQEELLEYKIQYQESDLEFINRVLSDAGIYYFFVHNKNKHIMKLADSPASHPESSYCKLEHLPSENIMESNPGYISEWSVTENLKCPSVTLFGYNESNVSEITIKSESKVADVKSSKGVYEDIIPDGKRELIKKRSEALMASYDSELKIWSGKTNSWWLSCGERFSLAGKDYRITSLYLHAVNNDIHDAIKCAGACYCDLYASDNKSPLNVTGEFNYPVIPGVLLARVVGPDSEEYYTDEYGRVKIRFLWGEKSTSGTDKTSCWVRVSQVWAGEGFGSQFIPRIGSEVLVSFIQGNPDYPVIVGSVYNGQNKPPFSLSENNCRSGFFTRSVKNGKKGEGHQLVFDDKENEERAILTSSGDCLFTVKKDMICNINHSMSLTVGEGRNYEIKKGNDKLILKEGDLHNDVHGNIDIKVLDGNYNLRVTGGSGSFITDKNLTLESTQSIKLKVGANEIMISTSGINIKAAKVSIEGQVSAEVKAATLKLEGQAISEVKGTMLTLQGSAMTQIKGGIVNIG</sequence>
<dbReference type="Gene3D" id="4.10.220.110">
    <property type="match status" value="1"/>
</dbReference>
<dbReference type="InterPro" id="IPR017847">
    <property type="entry name" value="T6SS_RhsGE_Vgr_subset"/>
</dbReference>
<reference evidence="3 4" key="1">
    <citation type="submission" date="2010-04" db="EMBL/GenBank/DDBJ databases">
        <title>The Genome Sequence of Escherichia coli TA447.</title>
        <authorList>
            <consortium name="The Broad Institute Genome Sequencing Platform"/>
            <consortium name="The Broad Institute Genome Sequencing Center for Infectious Disease"/>
            <person name="Feldgarden M."/>
            <person name="Gordon D.M."/>
            <person name="Johnson J.R."/>
            <person name="Johnston B.D."/>
            <person name="Young S."/>
            <person name="Zeng Q."/>
            <person name="Koehrsen M."/>
            <person name="Alvarado L."/>
            <person name="Berlin A.M."/>
            <person name="Borenstein D."/>
            <person name="Chapman S.B."/>
            <person name="Chen Z."/>
            <person name="Engels R."/>
            <person name="Freedman E."/>
            <person name="Gellesch M."/>
            <person name="Goldberg J."/>
            <person name="Griggs A."/>
            <person name="Gujja S."/>
            <person name="Heilman E.R."/>
            <person name="Heiman D.I."/>
            <person name="Hepburn T.A."/>
            <person name="Howarth C."/>
            <person name="Jen D."/>
            <person name="Larson L."/>
            <person name="Mehta T."/>
            <person name="Park D."/>
            <person name="Pearson M."/>
            <person name="Richards J."/>
            <person name="Roberts A."/>
            <person name="Saif S."/>
            <person name="Shea T.D."/>
            <person name="Shenoy N."/>
            <person name="Sisk P."/>
            <person name="Stolte C."/>
            <person name="Sykes S.N."/>
            <person name="Walk T."/>
            <person name="White J."/>
            <person name="Yandava C."/>
            <person name="Haas B."/>
            <person name="Henn M.R."/>
            <person name="Nusbaum C."/>
            <person name="Birren B."/>
        </authorList>
    </citation>
    <scope>NUCLEOTIDE SEQUENCE [LARGE SCALE GENOMIC DNA]</scope>
    <source>
        <strain evidence="3 4">TA447</strain>
    </source>
</reference>
<dbReference type="InterPro" id="IPR000253">
    <property type="entry name" value="FHA_dom"/>
</dbReference>
<evidence type="ECO:0000259" key="2">
    <source>
        <dbReference type="PROSITE" id="PS50006"/>
    </source>
</evidence>
<evidence type="ECO:0000256" key="1">
    <source>
        <dbReference type="ARBA" id="ARBA00005558"/>
    </source>
</evidence>
<dbReference type="SUPFAM" id="SSF69255">
    <property type="entry name" value="gp5 N-terminal domain-like"/>
    <property type="match status" value="1"/>
</dbReference>
<organism evidence="3 4">
    <name type="scientific">Escherichia coli TA447</name>
    <dbReference type="NCBI Taxonomy" id="656447"/>
    <lineage>
        <taxon>Bacteria</taxon>
        <taxon>Pseudomonadati</taxon>
        <taxon>Pseudomonadota</taxon>
        <taxon>Gammaproteobacteria</taxon>
        <taxon>Enterobacterales</taxon>
        <taxon>Enterobacteriaceae</taxon>
        <taxon>Escherichia</taxon>
    </lineage>
</organism>
<dbReference type="Gene3D" id="2.40.50.230">
    <property type="entry name" value="Gp5 N-terminal domain"/>
    <property type="match status" value="1"/>
</dbReference>
<name>A0A1X3IT45_ECOLX</name>
<dbReference type="InterPro" id="IPR037026">
    <property type="entry name" value="Vgr_OB-fold_dom_sf"/>
</dbReference>
<dbReference type="SUPFAM" id="SSF69279">
    <property type="entry name" value="Phage tail proteins"/>
    <property type="match status" value="1"/>
</dbReference>
<accession>A0A1X3IT45</accession>
<dbReference type="EMBL" id="ADIZ01000046">
    <property type="protein sequence ID" value="OSK87985.1"/>
    <property type="molecule type" value="Genomic_DNA"/>
</dbReference>
<evidence type="ECO:0000313" key="3">
    <source>
        <dbReference type="EMBL" id="OSK87985.1"/>
    </source>
</evidence>
<dbReference type="PROSITE" id="PS50006">
    <property type="entry name" value="FHA_DOMAIN"/>
    <property type="match status" value="1"/>
</dbReference>
<proteinExistence type="inferred from homology"/>
<feature type="domain" description="FHA" evidence="2">
    <location>
        <begin position="545"/>
        <end position="601"/>
    </location>
</feature>
<dbReference type="Pfam" id="PF04717">
    <property type="entry name" value="Phage_base_V"/>
    <property type="match status" value="1"/>
</dbReference>
<dbReference type="NCBIfam" id="TIGR01646">
    <property type="entry name" value="vgr_GE"/>
    <property type="match status" value="1"/>
</dbReference>